<reference evidence="1" key="2">
    <citation type="journal article" date="2022" name="New Phytol.">
        <title>Evolutionary transition to the ectomycorrhizal habit in the genomes of a hyperdiverse lineage of mushroom-forming fungi.</title>
        <authorList>
            <person name="Looney B."/>
            <person name="Miyauchi S."/>
            <person name="Morin E."/>
            <person name="Drula E."/>
            <person name="Courty P.E."/>
            <person name="Kohler A."/>
            <person name="Kuo A."/>
            <person name="LaButti K."/>
            <person name="Pangilinan J."/>
            <person name="Lipzen A."/>
            <person name="Riley R."/>
            <person name="Andreopoulos W."/>
            <person name="He G."/>
            <person name="Johnson J."/>
            <person name="Nolan M."/>
            <person name="Tritt A."/>
            <person name="Barry K.W."/>
            <person name="Grigoriev I.V."/>
            <person name="Nagy L.G."/>
            <person name="Hibbett D."/>
            <person name="Henrissat B."/>
            <person name="Matheny P.B."/>
            <person name="Labbe J."/>
            <person name="Martin F.M."/>
        </authorList>
    </citation>
    <scope>NUCLEOTIDE SEQUENCE</scope>
    <source>
        <strain evidence="1">FP105234-sp</strain>
    </source>
</reference>
<dbReference type="EMBL" id="MU276150">
    <property type="protein sequence ID" value="KAI0041027.1"/>
    <property type="molecule type" value="Genomic_DNA"/>
</dbReference>
<evidence type="ECO:0000313" key="2">
    <source>
        <dbReference type="Proteomes" id="UP000814033"/>
    </source>
</evidence>
<keyword evidence="2" id="KW-1185">Reference proteome</keyword>
<proteinExistence type="predicted"/>
<comment type="caution">
    <text evidence="1">The sequence shown here is derived from an EMBL/GenBank/DDBJ whole genome shotgun (WGS) entry which is preliminary data.</text>
</comment>
<organism evidence="1 2">
    <name type="scientific">Auriscalpium vulgare</name>
    <dbReference type="NCBI Taxonomy" id="40419"/>
    <lineage>
        <taxon>Eukaryota</taxon>
        <taxon>Fungi</taxon>
        <taxon>Dikarya</taxon>
        <taxon>Basidiomycota</taxon>
        <taxon>Agaricomycotina</taxon>
        <taxon>Agaricomycetes</taxon>
        <taxon>Russulales</taxon>
        <taxon>Auriscalpiaceae</taxon>
        <taxon>Auriscalpium</taxon>
    </lineage>
</organism>
<gene>
    <name evidence="1" type="ORF">FA95DRAFT_1565808</name>
</gene>
<evidence type="ECO:0000313" key="1">
    <source>
        <dbReference type="EMBL" id="KAI0041027.1"/>
    </source>
</evidence>
<dbReference type="Proteomes" id="UP000814033">
    <property type="component" value="Unassembled WGS sequence"/>
</dbReference>
<sequence length="119" mass="12451">MFNRALLSTRTQLSRAAATRNLHATPVPLKSATEKVSEVADKLNKSFGKGLASAIETGEEATGKTKEVLGAKKDEAADAAGTAKAKAQDTAQTAQTKASETASEASQKKNEFAAEQRSK</sequence>
<protein>
    <submittedName>
        <fullName evidence="1">Uncharacterized protein</fullName>
    </submittedName>
</protein>
<reference evidence="1" key="1">
    <citation type="submission" date="2021-02" db="EMBL/GenBank/DDBJ databases">
        <authorList>
            <consortium name="DOE Joint Genome Institute"/>
            <person name="Ahrendt S."/>
            <person name="Looney B.P."/>
            <person name="Miyauchi S."/>
            <person name="Morin E."/>
            <person name="Drula E."/>
            <person name="Courty P.E."/>
            <person name="Chicoki N."/>
            <person name="Fauchery L."/>
            <person name="Kohler A."/>
            <person name="Kuo A."/>
            <person name="Labutti K."/>
            <person name="Pangilinan J."/>
            <person name="Lipzen A."/>
            <person name="Riley R."/>
            <person name="Andreopoulos W."/>
            <person name="He G."/>
            <person name="Johnson J."/>
            <person name="Barry K.W."/>
            <person name="Grigoriev I.V."/>
            <person name="Nagy L."/>
            <person name="Hibbett D."/>
            <person name="Henrissat B."/>
            <person name="Matheny P.B."/>
            <person name="Labbe J."/>
            <person name="Martin F."/>
        </authorList>
    </citation>
    <scope>NUCLEOTIDE SEQUENCE</scope>
    <source>
        <strain evidence="1">FP105234-sp</strain>
    </source>
</reference>
<name>A0ACB8RAY7_9AGAM</name>
<accession>A0ACB8RAY7</accession>